<feature type="domain" description="Response regulatory" evidence="2">
    <location>
        <begin position="2"/>
        <end position="129"/>
    </location>
</feature>
<sequence>MKIAIIDDDPIFQFLVRKAIVKIAPAHELLRFDDGQQAFDYIKSCLPLNQAALPELILLDINMPWMNGWQFLDSYRALKAVNYHPHIYLVSSSSDPADLLKSQTYPELKGYLKKPLSIQQMSDLFTALRD</sequence>
<keyword evidence="1" id="KW-0597">Phosphoprotein</keyword>
<accession>A0A2K8ZAM5</accession>
<evidence type="ECO:0000313" key="3">
    <source>
        <dbReference type="EMBL" id="AUD06932.1"/>
    </source>
</evidence>
<dbReference type="InterPro" id="IPR052893">
    <property type="entry name" value="TCS_response_regulator"/>
</dbReference>
<proteinExistence type="predicted"/>
<dbReference type="Proteomes" id="UP000232883">
    <property type="component" value="Chromosome"/>
</dbReference>
<dbReference type="OrthoDB" id="1524091at2"/>
<dbReference type="RefSeq" id="WP_100993463.1">
    <property type="nucleotide sequence ID" value="NZ_CP025096.1"/>
</dbReference>
<gene>
    <name evidence="3" type="ORF">CWM47_36895</name>
</gene>
<dbReference type="SUPFAM" id="SSF52172">
    <property type="entry name" value="CheY-like"/>
    <property type="match status" value="1"/>
</dbReference>
<dbReference type="GO" id="GO:0000160">
    <property type="term" value="P:phosphorelay signal transduction system"/>
    <property type="evidence" value="ECO:0007669"/>
    <property type="project" value="InterPro"/>
</dbReference>
<dbReference type="EMBL" id="CP025096">
    <property type="protein sequence ID" value="AUD06932.1"/>
    <property type="molecule type" value="Genomic_DNA"/>
</dbReference>
<dbReference type="PANTHER" id="PTHR44520:SF2">
    <property type="entry name" value="RESPONSE REGULATOR RCP1"/>
    <property type="match status" value="1"/>
</dbReference>
<keyword evidence="4" id="KW-1185">Reference proteome</keyword>
<dbReference type="Gene3D" id="3.40.50.2300">
    <property type="match status" value="1"/>
</dbReference>
<organism evidence="3 4">
    <name type="scientific">Spirosoma pollinicola</name>
    <dbReference type="NCBI Taxonomy" id="2057025"/>
    <lineage>
        <taxon>Bacteria</taxon>
        <taxon>Pseudomonadati</taxon>
        <taxon>Bacteroidota</taxon>
        <taxon>Cytophagia</taxon>
        <taxon>Cytophagales</taxon>
        <taxon>Cytophagaceae</taxon>
        <taxon>Spirosoma</taxon>
    </lineage>
</organism>
<evidence type="ECO:0000313" key="4">
    <source>
        <dbReference type="Proteomes" id="UP000232883"/>
    </source>
</evidence>
<dbReference type="PROSITE" id="PS50110">
    <property type="entry name" value="RESPONSE_REGULATORY"/>
    <property type="match status" value="1"/>
</dbReference>
<evidence type="ECO:0000259" key="2">
    <source>
        <dbReference type="PROSITE" id="PS50110"/>
    </source>
</evidence>
<dbReference type="AlphaFoldDB" id="A0A2K8ZAM5"/>
<reference evidence="3 4" key="1">
    <citation type="submission" date="2017-11" db="EMBL/GenBank/DDBJ databases">
        <title>Taxonomic description and genome sequences of Spirosoma HA7 sp. nov., isolated from pollen microhabitat of Corylus avellana.</title>
        <authorList>
            <person name="Ambika Manirajan B."/>
            <person name="Suarez C."/>
            <person name="Ratering S."/>
            <person name="Geissler-Plaum R."/>
            <person name="Cardinale M."/>
            <person name="Sylvia S."/>
        </authorList>
    </citation>
    <scope>NUCLEOTIDE SEQUENCE [LARGE SCALE GENOMIC DNA]</scope>
    <source>
        <strain evidence="3 4">HA7</strain>
    </source>
</reference>
<name>A0A2K8ZAM5_9BACT</name>
<dbReference type="PANTHER" id="PTHR44520">
    <property type="entry name" value="RESPONSE REGULATOR RCP1-RELATED"/>
    <property type="match status" value="1"/>
</dbReference>
<dbReference type="InterPro" id="IPR001789">
    <property type="entry name" value="Sig_transdc_resp-reg_receiver"/>
</dbReference>
<evidence type="ECO:0000256" key="1">
    <source>
        <dbReference type="PROSITE-ProRule" id="PRU00169"/>
    </source>
</evidence>
<feature type="modified residue" description="4-aspartylphosphate" evidence="1">
    <location>
        <position position="60"/>
    </location>
</feature>
<dbReference type="InterPro" id="IPR011006">
    <property type="entry name" value="CheY-like_superfamily"/>
</dbReference>
<dbReference type="KEGG" id="spir:CWM47_36895"/>
<dbReference type="Pfam" id="PF00072">
    <property type="entry name" value="Response_reg"/>
    <property type="match status" value="1"/>
</dbReference>
<protein>
    <recommendedName>
        <fullName evidence="2">Response regulatory domain-containing protein</fullName>
    </recommendedName>
</protein>
<dbReference type="SMART" id="SM00448">
    <property type="entry name" value="REC"/>
    <property type="match status" value="1"/>
</dbReference>